<dbReference type="Proteomes" id="UP000324760">
    <property type="component" value="Chromosome"/>
</dbReference>
<gene>
    <name evidence="2" type="ORF">F0U83_00050</name>
</gene>
<dbReference type="AlphaFoldDB" id="A0A5P1R7F6"/>
<evidence type="ECO:0000256" key="1">
    <source>
        <dbReference type="SAM" id="SignalP"/>
    </source>
</evidence>
<feature type="chain" id="PRO_5024900503" evidence="1">
    <location>
        <begin position="24"/>
        <end position="190"/>
    </location>
</feature>
<accession>A0A5P1R7F6</accession>
<keyword evidence="3" id="KW-1185">Reference proteome</keyword>
<keyword evidence="1" id="KW-0732">Signal</keyword>
<reference evidence="2 3" key="1">
    <citation type="journal article" date="2019" name="Biochem. Eng. J.">
        <title>Metabolic engineering of the marine bacteria Neptunomonas concharum for the production of acetoin and meso-2,3-butanediol from acetate.</title>
        <authorList>
            <person name="Li W."/>
            <person name="Pu N."/>
            <person name="Liu C.-X."/>
            <person name="Yuan Q.-P."/>
            <person name="Li Z.-J."/>
        </authorList>
    </citation>
    <scope>NUCLEOTIDE SEQUENCE [LARGE SCALE GENOMIC DNA]</scope>
    <source>
        <strain evidence="2 3">JCM17730</strain>
    </source>
</reference>
<sequence>MYKQSLIKALGLSVLLSIPTAQASNFASPFLNIGGNGGFIGMGPYPPTFNIGGNGGFIGMGHPGMMPPPFFNIGGNGGFIGMGHPGMMPPPFFNIGGNGGFIGMGHPGMMPPPFFNIGGNGGFIGFSPFMPPLYNIGGNGGFIGMQPQQPQHSAVYCGFGEEHLIASSVESCEKAGGKVPTPPKQEAAKK</sequence>
<dbReference type="RefSeq" id="WP_138985924.1">
    <property type="nucleotide sequence ID" value="NZ_CP043869.1"/>
</dbReference>
<feature type="signal peptide" evidence="1">
    <location>
        <begin position="1"/>
        <end position="23"/>
    </location>
</feature>
<dbReference type="EMBL" id="CP043869">
    <property type="protein sequence ID" value="QEQ95222.1"/>
    <property type="molecule type" value="Genomic_DNA"/>
</dbReference>
<dbReference type="KEGG" id="ncu:F0U83_00050"/>
<proteinExistence type="predicted"/>
<protein>
    <submittedName>
        <fullName evidence="2">Uncharacterized protein</fullName>
    </submittedName>
</protein>
<evidence type="ECO:0000313" key="2">
    <source>
        <dbReference type="EMBL" id="QEQ95222.1"/>
    </source>
</evidence>
<organism evidence="2 3">
    <name type="scientific">Neptunomonas concharum</name>
    <dbReference type="NCBI Taxonomy" id="1031538"/>
    <lineage>
        <taxon>Bacteria</taxon>
        <taxon>Pseudomonadati</taxon>
        <taxon>Pseudomonadota</taxon>
        <taxon>Gammaproteobacteria</taxon>
        <taxon>Oceanospirillales</taxon>
        <taxon>Oceanospirillaceae</taxon>
        <taxon>Neptunomonas</taxon>
    </lineage>
</organism>
<name>A0A5P1R7F6_9GAMM</name>
<evidence type="ECO:0000313" key="3">
    <source>
        <dbReference type="Proteomes" id="UP000324760"/>
    </source>
</evidence>